<reference evidence="3" key="1">
    <citation type="submission" date="2020-03" db="EMBL/GenBank/DDBJ databases">
        <authorList>
            <person name="He L."/>
        </authorList>
    </citation>
    <scope>NUCLEOTIDE SEQUENCE</scope>
    <source>
        <strain evidence="3">CkLH20</strain>
    </source>
</reference>
<dbReference type="PROSITE" id="PS00463">
    <property type="entry name" value="ZN2_CY6_FUNGAL_1"/>
    <property type="match status" value="1"/>
</dbReference>
<dbReference type="InterPro" id="IPR036864">
    <property type="entry name" value="Zn2-C6_fun-type_DNA-bd_sf"/>
</dbReference>
<dbReference type="EMBL" id="JAATWM020000074">
    <property type="protein sequence ID" value="KAF9869382.1"/>
    <property type="molecule type" value="Genomic_DNA"/>
</dbReference>
<keyword evidence="1" id="KW-0539">Nucleus</keyword>
<dbReference type="Pfam" id="PF00172">
    <property type="entry name" value="Zn_clus"/>
    <property type="match status" value="1"/>
</dbReference>
<dbReference type="GO" id="GO:0008270">
    <property type="term" value="F:zinc ion binding"/>
    <property type="evidence" value="ECO:0007669"/>
    <property type="project" value="InterPro"/>
</dbReference>
<sequence>MPLPRRTRQACDRCHGQKLRCPKQAGSAICARCSKAHVPCVYSAAGPQTTPGHLIAEPPTPLDWDAFSFDHLLGPNAISQIDLSVAQEETSSSQITSQCLSDPRSQCFDKLATMMAKLNEAFNALPPVSKLHVPGPHLELFCLQVKDSYGLRQSLEIMLSQTQDLVDLYPNAIKLAVEHTKVPNCSIPDCVHTYQPQHDFGQDPFETTSRIDFTLLNQLVSCHYRIHDITELIFSHAQVCFSKFLVSEHHEGEGERHQFDIPDLRVGSFTLSPGSSPSVITAILVDLQSSLARCVPKLQSTIAGDPTTECRVIYLQCDMLKDRTESIIQRFLKLREAITKAGLIT</sequence>
<dbReference type="GeneID" id="62168936"/>
<evidence type="ECO:0000313" key="3">
    <source>
        <dbReference type="EMBL" id="KAF9869382.1"/>
    </source>
</evidence>
<dbReference type="GO" id="GO:0000981">
    <property type="term" value="F:DNA-binding transcription factor activity, RNA polymerase II-specific"/>
    <property type="evidence" value="ECO:0007669"/>
    <property type="project" value="InterPro"/>
</dbReference>
<evidence type="ECO:0000256" key="1">
    <source>
        <dbReference type="ARBA" id="ARBA00023242"/>
    </source>
</evidence>
<organism evidence="3 4">
    <name type="scientific">Colletotrichum karsti</name>
    <dbReference type="NCBI Taxonomy" id="1095194"/>
    <lineage>
        <taxon>Eukaryota</taxon>
        <taxon>Fungi</taxon>
        <taxon>Dikarya</taxon>
        <taxon>Ascomycota</taxon>
        <taxon>Pezizomycotina</taxon>
        <taxon>Sordariomycetes</taxon>
        <taxon>Hypocreomycetidae</taxon>
        <taxon>Glomerellales</taxon>
        <taxon>Glomerellaceae</taxon>
        <taxon>Colletotrichum</taxon>
        <taxon>Colletotrichum boninense species complex</taxon>
    </lineage>
</organism>
<dbReference type="Gene3D" id="4.10.240.10">
    <property type="entry name" value="Zn(2)-C6 fungal-type DNA-binding domain"/>
    <property type="match status" value="1"/>
</dbReference>
<evidence type="ECO:0000259" key="2">
    <source>
        <dbReference type="PROSITE" id="PS50048"/>
    </source>
</evidence>
<reference evidence="3" key="2">
    <citation type="submission" date="2020-11" db="EMBL/GenBank/DDBJ databases">
        <title>Whole genome sequencing of Colletotrichum sp.</title>
        <authorList>
            <person name="Li H."/>
        </authorList>
    </citation>
    <scope>NUCLEOTIDE SEQUENCE</scope>
    <source>
        <strain evidence="3">CkLH20</strain>
    </source>
</reference>
<dbReference type="PROSITE" id="PS50048">
    <property type="entry name" value="ZN2_CY6_FUNGAL_2"/>
    <property type="match status" value="1"/>
</dbReference>
<accession>A0A9P6HRY0</accession>
<comment type="caution">
    <text evidence="3">The sequence shown here is derived from an EMBL/GenBank/DDBJ whole genome shotgun (WGS) entry which is preliminary data.</text>
</comment>
<keyword evidence="4" id="KW-1185">Reference proteome</keyword>
<dbReference type="InterPro" id="IPR001138">
    <property type="entry name" value="Zn2Cys6_DnaBD"/>
</dbReference>
<evidence type="ECO:0000313" key="4">
    <source>
        <dbReference type="Proteomes" id="UP000781932"/>
    </source>
</evidence>
<protein>
    <recommendedName>
        <fullName evidence="2">Zn(2)-C6 fungal-type domain-containing protein</fullName>
    </recommendedName>
</protein>
<name>A0A9P6HRY0_9PEZI</name>
<dbReference type="AlphaFoldDB" id="A0A9P6HRY0"/>
<feature type="domain" description="Zn(2)-C6 fungal-type" evidence="2">
    <location>
        <begin position="10"/>
        <end position="42"/>
    </location>
</feature>
<dbReference type="OrthoDB" id="2574141at2759"/>
<dbReference type="SMART" id="SM00066">
    <property type="entry name" value="GAL4"/>
    <property type="match status" value="1"/>
</dbReference>
<dbReference type="CDD" id="cd00067">
    <property type="entry name" value="GAL4"/>
    <property type="match status" value="1"/>
</dbReference>
<gene>
    <name evidence="3" type="ORF">CkaCkLH20_13151</name>
</gene>
<dbReference type="RefSeq" id="XP_038738843.1">
    <property type="nucleotide sequence ID" value="XM_038895862.1"/>
</dbReference>
<dbReference type="SUPFAM" id="SSF57701">
    <property type="entry name" value="Zn2/Cys6 DNA-binding domain"/>
    <property type="match status" value="1"/>
</dbReference>
<proteinExistence type="predicted"/>
<dbReference type="Proteomes" id="UP000781932">
    <property type="component" value="Unassembled WGS sequence"/>
</dbReference>